<dbReference type="AlphaFoldDB" id="A0A0K2ZH71"/>
<reference evidence="3 4" key="1">
    <citation type="submission" date="2015-07" db="EMBL/GenBank/DDBJ databases">
        <authorList>
            <person name="Noorani M."/>
        </authorList>
    </citation>
    <scope>NUCLEOTIDE SEQUENCE [LARGE SCALE GENOMIC DNA]</scope>
    <source>
        <strain evidence="3">LMG728</strain>
    </source>
</reference>
<sequence length="204" mass="22645">MALNAPRRRLRPALCTALLSLCLLPGWGNAQAPPLSPGEHAFDPAQSRFGFEIRTRFGQRIEGFFPRFEGTVEMLPDGRHQVRLRLFTAYVQIPGKPRYSGWMRGEDFFDAEHFPTVSFDSQPFSPELLTTGGALVGTLSIRGVSHTETLTLMPAGCSRPGYDCDVISRGTVLRGRYGMDKWDLALSDRVTFVLRARLTAADAP</sequence>
<dbReference type="SUPFAM" id="SSF101874">
    <property type="entry name" value="YceI-like"/>
    <property type="match status" value="1"/>
</dbReference>
<accession>A0A0K2ZH71</accession>
<protein>
    <recommendedName>
        <fullName evidence="2">Lipid/polyisoprenoid-binding YceI-like domain-containing protein</fullName>
    </recommendedName>
</protein>
<evidence type="ECO:0000313" key="3">
    <source>
        <dbReference type="EMBL" id="CTP85091.1"/>
    </source>
</evidence>
<dbReference type="Gene3D" id="2.40.128.110">
    <property type="entry name" value="Lipid/polyisoprenoid-binding, YceI-like"/>
    <property type="match status" value="1"/>
</dbReference>
<dbReference type="InterPro" id="IPR036761">
    <property type="entry name" value="TTHA0802/YceI-like_sf"/>
</dbReference>
<dbReference type="SMART" id="SM00867">
    <property type="entry name" value="YceI"/>
    <property type="match status" value="1"/>
</dbReference>
<feature type="chain" id="PRO_5005492361" description="Lipid/polyisoprenoid-binding YceI-like domain-containing protein" evidence="1">
    <location>
        <begin position="33"/>
        <end position="204"/>
    </location>
</feature>
<feature type="domain" description="Lipid/polyisoprenoid-binding YceI-like" evidence="2">
    <location>
        <begin position="39"/>
        <end position="199"/>
    </location>
</feature>
<dbReference type="Pfam" id="PF04264">
    <property type="entry name" value="YceI"/>
    <property type="match status" value="1"/>
</dbReference>
<dbReference type="EMBL" id="CXOK01000021">
    <property type="protein sequence ID" value="CTP85091.1"/>
    <property type="molecule type" value="Genomic_DNA"/>
</dbReference>
<feature type="signal peptide" evidence="1">
    <location>
        <begin position="1"/>
        <end position="32"/>
    </location>
</feature>
<gene>
    <name evidence="3" type="ORF">XTPLMG728_0770</name>
</gene>
<dbReference type="PANTHER" id="PTHR34406:SF1">
    <property type="entry name" value="PROTEIN YCEI"/>
    <property type="match status" value="1"/>
</dbReference>
<dbReference type="Proteomes" id="UP000041247">
    <property type="component" value="Unassembled WGS sequence"/>
</dbReference>
<keyword evidence="1" id="KW-0732">Signal</keyword>
<evidence type="ECO:0000313" key="4">
    <source>
        <dbReference type="Proteomes" id="UP000041247"/>
    </source>
</evidence>
<evidence type="ECO:0000259" key="2">
    <source>
        <dbReference type="SMART" id="SM00867"/>
    </source>
</evidence>
<dbReference type="InterPro" id="IPR007372">
    <property type="entry name" value="Lipid/polyisoprenoid-bd_YceI"/>
</dbReference>
<name>A0A0K2ZH71_9XANT</name>
<proteinExistence type="predicted"/>
<organism evidence="3 4">
    <name type="scientific">Xanthomonas graminis pv. poae</name>
    <dbReference type="NCBI Taxonomy" id="227946"/>
    <lineage>
        <taxon>Bacteria</taxon>
        <taxon>Pseudomonadati</taxon>
        <taxon>Pseudomonadota</taxon>
        <taxon>Gammaproteobacteria</taxon>
        <taxon>Lysobacterales</taxon>
        <taxon>Lysobacteraceae</taxon>
        <taxon>Xanthomonas</taxon>
        <taxon>Xanthomonas translucens group</taxon>
        <taxon>Xanthomonas graminis</taxon>
    </lineage>
</organism>
<dbReference type="PANTHER" id="PTHR34406">
    <property type="entry name" value="PROTEIN YCEI"/>
    <property type="match status" value="1"/>
</dbReference>
<evidence type="ECO:0000256" key="1">
    <source>
        <dbReference type="SAM" id="SignalP"/>
    </source>
</evidence>